<dbReference type="OrthoDB" id="10265988at2759"/>
<dbReference type="GeneID" id="25262151"/>
<feature type="repeat" description="WD" evidence="4">
    <location>
        <begin position="106"/>
        <end position="146"/>
    </location>
</feature>
<feature type="repeat" description="WD" evidence="4">
    <location>
        <begin position="196"/>
        <end position="229"/>
    </location>
</feature>
<gene>
    <name evidence="6" type="ORF">K437DRAFT_216926</name>
</gene>
<dbReference type="InterPro" id="IPR020472">
    <property type="entry name" value="WD40_PAC1"/>
</dbReference>
<evidence type="ECO:0000256" key="4">
    <source>
        <dbReference type="PROSITE-ProRule" id="PRU00221"/>
    </source>
</evidence>
<dbReference type="PROSITE" id="PS50082">
    <property type="entry name" value="WD_REPEATS_2"/>
    <property type="match status" value="4"/>
</dbReference>
<dbReference type="Proteomes" id="UP000027361">
    <property type="component" value="Unassembled WGS sequence"/>
</dbReference>
<dbReference type="PRINTS" id="PR00320">
    <property type="entry name" value="GPROTEINBRPT"/>
</dbReference>
<dbReference type="GO" id="GO:0043130">
    <property type="term" value="F:ubiquitin binding"/>
    <property type="evidence" value="ECO:0007669"/>
    <property type="project" value="TreeGrafter"/>
</dbReference>
<dbReference type="InterPro" id="IPR015943">
    <property type="entry name" value="WD40/YVTN_repeat-like_dom_sf"/>
</dbReference>
<organism evidence="6 7">
    <name type="scientific">Tilletiaria anomala (strain ATCC 24038 / CBS 436.72 / UBC 951)</name>
    <dbReference type="NCBI Taxonomy" id="1037660"/>
    <lineage>
        <taxon>Eukaryota</taxon>
        <taxon>Fungi</taxon>
        <taxon>Dikarya</taxon>
        <taxon>Basidiomycota</taxon>
        <taxon>Ustilaginomycotina</taxon>
        <taxon>Exobasidiomycetes</taxon>
        <taxon>Georgefischeriales</taxon>
        <taxon>Tilletiariaceae</taxon>
        <taxon>Tilletiaria</taxon>
    </lineage>
</organism>
<dbReference type="InterPro" id="IPR001680">
    <property type="entry name" value="WD40_rpt"/>
</dbReference>
<dbReference type="Pfam" id="PF09070">
    <property type="entry name" value="PFU"/>
    <property type="match status" value="1"/>
</dbReference>
<name>A0A066V922_TILAU</name>
<keyword evidence="3" id="KW-0677">Repeat</keyword>
<dbReference type="Gene3D" id="2.130.10.10">
    <property type="entry name" value="YVTN repeat-like/Quinoprotein amine dehydrogenase"/>
    <property type="match status" value="1"/>
</dbReference>
<keyword evidence="2 4" id="KW-0853">WD repeat</keyword>
<comment type="caution">
    <text evidence="6">The sequence shown here is derived from an EMBL/GenBank/DDBJ whole genome shotgun (WGS) entry which is preliminary data.</text>
</comment>
<evidence type="ECO:0000313" key="6">
    <source>
        <dbReference type="EMBL" id="KDN35239.1"/>
    </source>
</evidence>
<feature type="repeat" description="WD" evidence="4">
    <location>
        <begin position="1"/>
        <end position="16"/>
    </location>
</feature>
<evidence type="ECO:0000313" key="7">
    <source>
        <dbReference type="Proteomes" id="UP000027361"/>
    </source>
</evidence>
<reference evidence="6 7" key="1">
    <citation type="submission" date="2014-05" db="EMBL/GenBank/DDBJ databases">
        <title>Draft genome sequence of a rare smut relative, Tilletiaria anomala UBC 951.</title>
        <authorList>
            <consortium name="DOE Joint Genome Institute"/>
            <person name="Toome M."/>
            <person name="Kuo A."/>
            <person name="Henrissat B."/>
            <person name="Lipzen A."/>
            <person name="Tritt A."/>
            <person name="Yoshinaga Y."/>
            <person name="Zane M."/>
            <person name="Barry K."/>
            <person name="Grigoriev I.V."/>
            <person name="Spatafora J.W."/>
            <person name="Aimea M.C."/>
        </authorList>
    </citation>
    <scope>NUCLEOTIDE SEQUENCE [LARGE SCALE GENOMIC DNA]</scope>
    <source>
        <strain evidence="6 7">UBC 951</strain>
    </source>
</reference>
<dbReference type="GO" id="GO:0005634">
    <property type="term" value="C:nucleus"/>
    <property type="evidence" value="ECO:0007669"/>
    <property type="project" value="TreeGrafter"/>
</dbReference>
<sequence>DLLLSASRDKTARLWSRPAGAKQFDTSGVLSGHDGFVNACAFFHSGAAAPGISRSLAVSDTPDYTLLGHEENICSLDAGPGGSYIVSGSWDKTAKVWKDWKCVATLKGHAHAVWAVLAVDEDRILTASADKLIRLWSISSPSKPIATFSGHLDAVRGLSLLQGGKAFASCGNDSNVCIYSLVDLSSPSANQPIYTLSGHTSFAYSLAAIESGQGEVASSGEDRSVRIWKGDGSAGSMQQSITLPAVSVWSVAAIPGGDLATGSNDGVLRVFTRDEARKAGAEEIKIFDAAVASQELNKAQIGDVNLEQLRGLEALCQPGTKEGEVKMVRNGDKGEAYQWTMGSWQKIGDVIGGVAKGKKQLYQG</sequence>
<dbReference type="EMBL" id="JMSN01000226">
    <property type="protein sequence ID" value="KDN35239.1"/>
    <property type="molecule type" value="Genomic_DNA"/>
</dbReference>
<dbReference type="AlphaFoldDB" id="A0A066V922"/>
<dbReference type="InParanoid" id="A0A066V922"/>
<proteinExistence type="predicted"/>
<dbReference type="GO" id="GO:0005737">
    <property type="term" value="C:cytoplasm"/>
    <property type="evidence" value="ECO:0007669"/>
    <property type="project" value="TreeGrafter"/>
</dbReference>
<dbReference type="PANTHER" id="PTHR19849:SF0">
    <property type="entry name" value="PHOSPHOLIPASE A-2-ACTIVATING PROTEIN"/>
    <property type="match status" value="1"/>
</dbReference>
<dbReference type="PROSITE" id="PS50294">
    <property type="entry name" value="WD_REPEATS_REGION"/>
    <property type="match status" value="1"/>
</dbReference>
<dbReference type="InterPro" id="IPR036322">
    <property type="entry name" value="WD40_repeat_dom_sf"/>
</dbReference>
<feature type="non-terminal residue" evidence="6">
    <location>
        <position position="1"/>
    </location>
</feature>
<dbReference type="STRING" id="1037660.A0A066V922"/>
<feature type="domain" description="PFU" evidence="5">
    <location>
        <begin position="336"/>
        <end position="364"/>
    </location>
</feature>
<evidence type="ECO:0000259" key="5">
    <source>
        <dbReference type="PROSITE" id="PS51394"/>
    </source>
</evidence>
<dbReference type="PROSITE" id="PS51394">
    <property type="entry name" value="PFU"/>
    <property type="match status" value="1"/>
</dbReference>
<evidence type="ECO:0000256" key="3">
    <source>
        <dbReference type="ARBA" id="ARBA00022737"/>
    </source>
</evidence>
<feature type="repeat" description="WD" evidence="4">
    <location>
        <begin position="66"/>
        <end position="98"/>
    </location>
</feature>
<feature type="non-terminal residue" evidence="6">
    <location>
        <position position="364"/>
    </location>
</feature>
<keyword evidence="1" id="KW-0963">Cytoplasm</keyword>
<accession>A0A066V922</accession>
<dbReference type="InterPro" id="IPR015155">
    <property type="entry name" value="PFU"/>
</dbReference>
<dbReference type="FunCoup" id="A0A066V922">
    <property type="interactions" value="142"/>
</dbReference>
<dbReference type="OMA" id="ENICALH"/>
<evidence type="ECO:0000256" key="2">
    <source>
        <dbReference type="ARBA" id="ARBA00022574"/>
    </source>
</evidence>
<dbReference type="RefSeq" id="XP_013239761.1">
    <property type="nucleotide sequence ID" value="XM_013384307.1"/>
</dbReference>
<dbReference type="GO" id="GO:0043161">
    <property type="term" value="P:proteasome-mediated ubiquitin-dependent protein catabolic process"/>
    <property type="evidence" value="ECO:0007669"/>
    <property type="project" value="TreeGrafter"/>
</dbReference>
<dbReference type="Pfam" id="PF00400">
    <property type="entry name" value="WD40"/>
    <property type="match status" value="5"/>
</dbReference>
<protein>
    <submittedName>
        <fullName evidence="6">WD40 repeat-like protein</fullName>
    </submittedName>
</protein>
<dbReference type="SUPFAM" id="SSF50978">
    <property type="entry name" value="WD40 repeat-like"/>
    <property type="match status" value="1"/>
</dbReference>
<dbReference type="SMART" id="SM00320">
    <property type="entry name" value="WD40"/>
    <property type="match status" value="5"/>
</dbReference>
<keyword evidence="7" id="KW-1185">Reference proteome</keyword>
<dbReference type="PANTHER" id="PTHR19849">
    <property type="entry name" value="PHOSPHOLIPASE A-2-ACTIVATING PROTEIN"/>
    <property type="match status" value="1"/>
</dbReference>
<dbReference type="HOGENOM" id="CLU_011791_3_0_1"/>
<dbReference type="GO" id="GO:0010992">
    <property type="term" value="P:ubiquitin recycling"/>
    <property type="evidence" value="ECO:0007669"/>
    <property type="project" value="TreeGrafter"/>
</dbReference>
<evidence type="ECO:0000256" key="1">
    <source>
        <dbReference type="ARBA" id="ARBA00022490"/>
    </source>
</evidence>
<dbReference type="CDD" id="cd00200">
    <property type="entry name" value="WD40"/>
    <property type="match status" value="1"/>
</dbReference>